<feature type="signal peptide" evidence="2">
    <location>
        <begin position="1"/>
        <end position="24"/>
    </location>
</feature>
<protein>
    <recommendedName>
        <fullName evidence="5">Hydrophobic W protein</fullName>
    </recommendedName>
</protein>
<evidence type="ECO:0000313" key="3">
    <source>
        <dbReference type="EMBL" id="GLG04496.1"/>
    </source>
</evidence>
<evidence type="ECO:0000256" key="1">
    <source>
        <dbReference type="SAM" id="MobiDB-lite"/>
    </source>
</evidence>
<feature type="compositionally biased region" description="Acidic residues" evidence="1">
    <location>
        <begin position="45"/>
        <end position="58"/>
    </location>
</feature>
<dbReference type="RefSeq" id="WP_204864453.1">
    <property type="nucleotide sequence ID" value="NZ_BSBO01000015.1"/>
</dbReference>
<dbReference type="Gene3D" id="3.90.1720.10">
    <property type="entry name" value="endopeptidase domain like (from Nostoc punctiforme)"/>
    <property type="match status" value="1"/>
</dbReference>
<dbReference type="SMART" id="SM00728">
    <property type="entry name" value="ChW"/>
    <property type="match status" value="6"/>
</dbReference>
<dbReference type="Proteomes" id="UP001145145">
    <property type="component" value="Unassembled WGS sequence"/>
</dbReference>
<dbReference type="EMBL" id="BSBO01000015">
    <property type="protein sequence ID" value="GLG04496.1"/>
    <property type="molecule type" value="Genomic_DNA"/>
</dbReference>
<dbReference type="AlphaFoldDB" id="A0A9W6FED5"/>
<keyword evidence="4" id="KW-1185">Reference proteome</keyword>
<evidence type="ECO:0000256" key="2">
    <source>
        <dbReference type="SAM" id="SignalP"/>
    </source>
</evidence>
<evidence type="ECO:0000313" key="4">
    <source>
        <dbReference type="Proteomes" id="UP001145145"/>
    </source>
</evidence>
<gene>
    <name evidence="3" type="ORF">Selli1_16700</name>
</gene>
<reference evidence="3 4" key="1">
    <citation type="journal article" date="2023" name="Int. J. Syst. Evol. Microbiol.">
        <title>Sellimonas catena sp. nov., isolated from human faeces.</title>
        <authorList>
            <person name="Hisatomi A."/>
            <person name="Ohkuma M."/>
            <person name="Sakamoto M."/>
        </authorList>
    </citation>
    <scope>NUCLEOTIDE SEQUENCE [LARGE SCALE GENOMIC DNA]</scope>
    <source>
        <strain evidence="3 4">12EGH17</strain>
    </source>
</reference>
<feature type="compositionally biased region" description="Acidic residues" evidence="1">
    <location>
        <begin position="65"/>
        <end position="98"/>
    </location>
</feature>
<feature type="chain" id="PRO_5040923803" description="Hydrophobic W protein" evidence="2">
    <location>
        <begin position="25"/>
        <end position="656"/>
    </location>
</feature>
<organism evidence="3 4">
    <name type="scientific">Sellimonas catena</name>
    <dbReference type="NCBI Taxonomy" id="2994035"/>
    <lineage>
        <taxon>Bacteria</taxon>
        <taxon>Bacillati</taxon>
        <taxon>Bacillota</taxon>
        <taxon>Clostridia</taxon>
        <taxon>Lachnospirales</taxon>
        <taxon>Lachnospiraceae</taxon>
        <taxon>Sellimonas</taxon>
    </lineage>
</organism>
<evidence type="ECO:0008006" key="5">
    <source>
        <dbReference type="Google" id="ProtNLM"/>
    </source>
</evidence>
<dbReference type="InterPro" id="IPR006637">
    <property type="entry name" value="ChW"/>
</dbReference>
<accession>A0A9W6FED5</accession>
<dbReference type="Pfam" id="PF07538">
    <property type="entry name" value="ChW"/>
    <property type="match status" value="6"/>
</dbReference>
<comment type="caution">
    <text evidence="3">The sequence shown here is derived from an EMBL/GenBank/DDBJ whole genome shotgun (WGS) entry which is preliminary data.</text>
</comment>
<sequence>MKRTAVLFLTAALAVSSVPLSVNAQEDYITAEESVENGLKNTESVENEEDMSQPEEGAESGKEEETGEDSEKDEQLEEGMTPDEVPGEDQDETVEENPDNIPGDVLEEEPASEEGNITENPYTEKAPESEEPAEQAVTEVQELPKEKVRSAKPALTYQAHVQNESWQNWRQESELAGTEGKYRRMEALRIKLQGGEDAVQGSVEYRAHVQDYGWMDWKKDGELAGTQGQSKRMEAIEIRLTGELAEQYDIYYRVHIQNYGWLDWVKNGAPAGSSALSSRMESCMIRLVEKGDPSPAAGTRGFIKAYTNMDLTYRGHVQKIGNTNTSVNGQIMGTVGKSLRLEAMTMWLDTADSQKLSGGIEYSAHVQNIGWQGFKKNGQQAGTQAKSLRMEAVKIRLTGEAAKCYDIYYRAHVQNFGWLGWAKNGQASGSEGYAYRMEALQIMLVPKTKGAPGSTSNAFKKKQTVPVKKTKSFSEALGFDGTKIVKELSAHQNDSYYLGTPYQPMKNPLNMHEILYPNGDRRADGYSGMNCTGFVAYVTQKCGGNLAPIGKMGLWGGACNASNWFRYFKKANVEYYTYNSVSALLKSGKAEQGDIIYCEPVNWNQPGADCHIGFFWGRTSSENRFWHTSTSPKNGNQISNIVPGIYPSYFHLVKMK</sequence>
<keyword evidence="2" id="KW-0732">Signal</keyword>
<name>A0A9W6FED5_9FIRM</name>
<feature type="region of interest" description="Disordered" evidence="1">
    <location>
        <begin position="33"/>
        <end position="140"/>
    </location>
</feature>
<proteinExistence type="predicted"/>